<feature type="domain" description="Spt20-like SEP" evidence="2">
    <location>
        <begin position="114"/>
        <end position="256"/>
    </location>
</feature>
<keyword evidence="4" id="KW-1185">Reference proteome</keyword>
<proteinExistence type="predicted"/>
<feature type="compositionally biased region" description="Basic and acidic residues" evidence="1">
    <location>
        <begin position="571"/>
        <end position="584"/>
    </location>
</feature>
<dbReference type="Pfam" id="PF20474">
    <property type="entry name" value="PHL"/>
    <property type="match status" value="1"/>
</dbReference>
<reference evidence="5" key="1">
    <citation type="submission" date="2025-08" db="UniProtKB">
        <authorList>
            <consortium name="RefSeq"/>
        </authorList>
    </citation>
    <scope>IDENTIFICATION</scope>
    <source>
        <tissue evidence="5">Seedling</tissue>
    </source>
</reference>
<accession>A0ABM3I0N6</accession>
<dbReference type="Proteomes" id="UP001652623">
    <property type="component" value="Chromosome 12"/>
</dbReference>
<feature type="compositionally biased region" description="Basic and acidic residues" evidence="1">
    <location>
        <begin position="76"/>
        <end position="98"/>
    </location>
</feature>
<gene>
    <name evidence="5" type="primary">LOC107413354</name>
</gene>
<dbReference type="InterPro" id="IPR046467">
    <property type="entry name" value="PHL_dom"/>
</dbReference>
<feature type="region of interest" description="Disordered" evidence="1">
    <location>
        <begin position="526"/>
        <end position="601"/>
    </location>
</feature>
<evidence type="ECO:0000259" key="3">
    <source>
        <dbReference type="Pfam" id="PF20474"/>
    </source>
</evidence>
<evidence type="ECO:0000259" key="2">
    <source>
        <dbReference type="Pfam" id="PF12090"/>
    </source>
</evidence>
<feature type="compositionally biased region" description="Low complexity" evidence="1">
    <location>
        <begin position="535"/>
        <end position="553"/>
    </location>
</feature>
<feature type="domain" description="PHL" evidence="3">
    <location>
        <begin position="667"/>
        <end position="823"/>
    </location>
</feature>
<dbReference type="PANTHER" id="PTHR13526:SF23">
    <property type="entry name" value="PROTEIN PHYTOCHROME-DEPENDENT LATE-FLOWERING-LIKE"/>
    <property type="match status" value="1"/>
</dbReference>
<dbReference type="RefSeq" id="XP_048318214.1">
    <property type="nucleotide sequence ID" value="XM_048462257.2"/>
</dbReference>
<feature type="compositionally biased region" description="Polar residues" evidence="1">
    <location>
        <begin position="585"/>
        <end position="597"/>
    </location>
</feature>
<protein>
    <submittedName>
        <fullName evidence="5">Protein PHYTOCHROME-DEPENDENT LATE-FLOWERING isoform X1</fullName>
    </submittedName>
</protein>
<evidence type="ECO:0000256" key="1">
    <source>
        <dbReference type="SAM" id="MobiDB-lite"/>
    </source>
</evidence>
<sequence>MGKLAYLCKKQGLTPEEKNPHNVHLGEATVFVGVKAESLSFKTVSKRGTRYRPKPLQIEEDDDDGSGSLANQSQNEKQKVDEGNYAGLDDKATDHSNDLAKSQPFSISDRDDLDVSFSLNLFPNGFSVGKVTESFNDAPEQLHPYDRASETLFSAIEYGWLPGDMFDDLPNKYINGSILCQIRDYRKCSFEKGGTSAIDNSPLVHRVPLHMCMENVVKDILSISNDSWTYKDILEVESRILRALQPDLHLNPEPLHHRHNGEPLIKKVNLGISWSWKQEKRSIMLAANLESSNSPHVNPIPVTCATQDSGLVYKDRGIMCVKDNTPSSVLNRENNIVRETNSQSKPLTFPSNYHLVESRNLSALTALSTSNCVSVAKQSFSKSTGDLRKPSSSVLVDLGQCGKLVTEGPPIKRPKQEPLDFCYQRFAAGGQSEINSGPHLPWQNNLLHQQLEVENALRERFQDKVYPSPSVKNCQPEILEGISKIQAGWATSNLDLQTAKTCFPSSDVRNINNNCFLMDKRLGPSDCLPTQEQQSPPLLKTNNPLSNTLLNNKGQPVDRNLRNGSVNRRRKDLENPQFRTDEKSASASSRNINSLPRSGSDKEKWKITFCPKGSSTNIVDSSASISKVDVARTKGVTMGIHHSPQTLEIKSNSLSQRFLKIEAVTQRYNMNNKEPKLDKLVASKPFFHITSLLASHFSSCEDNGRSQDSTMDKVSFSKHFNGRRLNVHNSRVLTFVHQEPHVPQGTPADDSEAQIRLVISEKLSKELMEATVIYGNEEDINSIVVPLLPILQSAHMADLFAAQFTSLMVREGYRLASDQLESVPLNSYGGSSSQLQNVIRTATPSTGTVQLPLSTLNPGSSHVMLSQSTNSMSAHNFMQLLSQTTFSGSKLLPAGNALSASYFSRYFLSKPQLDMAAQVSSLPPHWQQILSKDANFQFQLQQKQRQQLMQRKTTMGELTAGGLGAFHLGCGNQGLRNFSLGSIDNDTATMGSRPKVLEKHTPWIGNAGQSNNLGSNTGSINDSNYLLGLNSNSSTTLPEARAVEGQVLALPSGMPRNASVFLMDSPNFREISSTLGNKQRQCLDIHQKKMQSPQLQMHQQQQELRSPIQHPEAIGFAKLVGSASSQVSAQRTNRHGLNCISALEEKSIGKMMADQRSPEL</sequence>
<dbReference type="Pfam" id="PF12090">
    <property type="entry name" value="Spt20_SEP"/>
    <property type="match status" value="1"/>
</dbReference>
<evidence type="ECO:0000313" key="5">
    <source>
        <dbReference type="RefSeq" id="XP_048318214.1"/>
    </source>
</evidence>
<dbReference type="GeneID" id="107413354"/>
<dbReference type="PANTHER" id="PTHR13526">
    <property type="entry name" value="TRANSCRIPTION FACTOR SPT20 HOMOLOG"/>
    <property type="match status" value="1"/>
</dbReference>
<evidence type="ECO:0000313" key="4">
    <source>
        <dbReference type="Proteomes" id="UP001652623"/>
    </source>
</evidence>
<feature type="region of interest" description="Disordered" evidence="1">
    <location>
        <begin position="44"/>
        <end position="105"/>
    </location>
</feature>
<feature type="compositionally biased region" description="Basic residues" evidence="1">
    <location>
        <begin position="44"/>
        <end position="53"/>
    </location>
</feature>
<dbReference type="InterPro" id="IPR046468">
    <property type="entry name" value="Spt20-like_SEP"/>
</dbReference>
<dbReference type="InterPro" id="IPR021950">
    <property type="entry name" value="Spt20"/>
</dbReference>
<organism evidence="4 5">
    <name type="scientific">Ziziphus jujuba</name>
    <name type="common">Chinese jujube</name>
    <name type="synonym">Ziziphus sativa</name>
    <dbReference type="NCBI Taxonomy" id="326968"/>
    <lineage>
        <taxon>Eukaryota</taxon>
        <taxon>Viridiplantae</taxon>
        <taxon>Streptophyta</taxon>
        <taxon>Embryophyta</taxon>
        <taxon>Tracheophyta</taxon>
        <taxon>Spermatophyta</taxon>
        <taxon>Magnoliopsida</taxon>
        <taxon>eudicotyledons</taxon>
        <taxon>Gunneridae</taxon>
        <taxon>Pentapetalae</taxon>
        <taxon>rosids</taxon>
        <taxon>fabids</taxon>
        <taxon>Rosales</taxon>
        <taxon>Rhamnaceae</taxon>
        <taxon>Paliureae</taxon>
        <taxon>Ziziphus</taxon>
    </lineage>
</organism>
<name>A0ABM3I0N6_ZIZJJ</name>